<evidence type="ECO:0000313" key="2">
    <source>
        <dbReference type="EMBL" id="GCL36954.1"/>
    </source>
</evidence>
<comment type="caution">
    <text evidence="2">The sequence shown here is derived from an EMBL/GenBank/DDBJ whole genome shotgun (WGS) entry which is preliminary data.</text>
</comment>
<dbReference type="EMBL" id="BJCE01000056">
    <property type="protein sequence ID" value="GCL36954.1"/>
    <property type="molecule type" value="Genomic_DNA"/>
</dbReference>
<name>A0A480A429_9CYAN</name>
<organism evidence="2 3">
    <name type="scientific">Sphaerospermopsis reniformis</name>
    <dbReference type="NCBI Taxonomy" id="531300"/>
    <lineage>
        <taxon>Bacteria</taxon>
        <taxon>Bacillati</taxon>
        <taxon>Cyanobacteriota</taxon>
        <taxon>Cyanophyceae</taxon>
        <taxon>Nostocales</taxon>
        <taxon>Aphanizomenonaceae</taxon>
        <taxon>Sphaerospermopsis</taxon>
    </lineage>
</organism>
<feature type="domain" description="DUF5615" evidence="1">
    <location>
        <begin position="5"/>
        <end position="78"/>
    </location>
</feature>
<evidence type="ECO:0000259" key="1">
    <source>
        <dbReference type="Pfam" id="PF18480"/>
    </source>
</evidence>
<sequence>MERSIVLDYARQQERVLLTRNCNEFHTLHQANSLHPGILAIYQNADGSKNMSYQNIVKAIANIQIANFTLANQFVILNQWNY</sequence>
<reference evidence="3" key="1">
    <citation type="submission" date="2019-02" db="EMBL/GenBank/DDBJ databases">
        <title>Draft genome sequence of Sphaerospermopsis reniformis NIES-1949.</title>
        <authorList>
            <person name="Yamaguchi H."/>
            <person name="Suzuki S."/>
            <person name="Kawachi M."/>
        </authorList>
    </citation>
    <scope>NUCLEOTIDE SEQUENCE [LARGE SCALE GENOMIC DNA]</scope>
    <source>
        <strain evidence="3">NIES-1949</strain>
    </source>
</reference>
<accession>A0A480A429</accession>
<gene>
    <name evidence="2" type="ORF">SR1949_20600</name>
</gene>
<dbReference type="InterPro" id="IPR041049">
    <property type="entry name" value="DUF5615"/>
</dbReference>
<dbReference type="RefSeq" id="WP_236104044.1">
    <property type="nucleotide sequence ID" value="NZ_BJCE01000056.1"/>
</dbReference>
<evidence type="ECO:0000313" key="3">
    <source>
        <dbReference type="Proteomes" id="UP000300142"/>
    </source>
</evidence>
<protein>
    <recommendedName>
        <fullName evidence="1">DUF5615 domain-containing protein</fullName>
    </recommendedName>
</protein>
<proteinExistence type="predicted"/>
<keyword evidence="3" id="KW-1185">Reference proteome</keyword>
<dbReference type="Pfam" id="PF18480">
    <property type="entry name" value="DUF5615"/>
    <property type="match status" value="1"/>
</dbReference>
<dbReference type="Proteomes" id="UP000300142">
    <property type="component" value="Unassembled WGS sequence"/>
</dbReference>
<dbReference type="AlphaFoldDB" id="A0A480A429"/>